<dbReference type="InterPro" id="IPR018506">
    <property type="entry name" value="Cyt_B5_heme-BS"/>
</dbReference>
<reference evidence="7" key="1">
    <citation type="journal article" date="2019" name="Environ. Microbiol.">
        <title>Fungal ecological strategies reflected in gene transcription - a case study of two litter decomposers.</title>
        <authorList>
            <person name="Barbi F."/>
            <person name="Kohler A."/>
            <person name="Barry K."/>
            <person name="Baskaran P."/>
            <person name="Daum C."/>
            <person name="Fauchery L."/>
            <person name="Ihrmark K."/>
            <person name="Kuo A."/>
            <person name="LaButti K."/>
            <person name="Lipzen A."/>
            <person name="Morin E."/>
            <person name="Grigoriev I.V."/>
            <person name="Henrissat B."/>
            <person name="Lindahl B."/>
            <person name="Martin F."/>
        </authorList>
    </citation>
    <scope>NUCLEOTIDE SEQUENCE</scope>
    <source>
        <strain evidence="7">JB14</strain>
    </source>
</reference>
<dbReference type="AlphaFoldDB" id="A0A6A4I5N2"/>
<accession>A0A6A4I5N2</accession>
<dbReference type="InterPro" id="IPR051872">
    <property type="entry name" value="Cytochrome_b5/Flavoprotein_Rdt"/>
</dbReference>
<feature type="compositionally biased region" description="Low complexity" evidence="5">
    <location>
        <begin position="106"/>
        <end position="117"/>
    </location>
</feature>
<evidence type="ECO:0000256" key="2">
    <source>
        <dbReference type="ARBA" id="ARBA00022723"/>
    </source>
</evidence>
<evidence type="ECO:0000313" key="7">
    <source>
        <dbReference type="EMBL" id="KAE9405223.1"/>
    </source>
</evidence>
<dbReference type="Gene3D" id="3.10.120.10">
    <property type="entry name" value="Cytochrome b5-like heme/steroid binding domain"/>
    <property type="match status" value="1"/>
</dbReference>
<evidence type="ECO:0000256" key="4">
    <source>
        <dbReference type="RuleBase" id="RU362121"/>
    </source>
</evidence>
<evidence type="ECO:0000259" key="6">
    <source>
        <dbReference type="PROSITE" id="PS50255"/>
    </source>
</evidence>
<proteinExistence type="inferred from homology"/>
<organism evidence="7 8">
    <name type="scientific">Gymnopus androsaceus JB14</name>
    <dbReference type="NCBI Taxonomy" id="1447944"/>
    <lineage>
        <taxon>Eukaryota</taxon>
        <taxon>Fungi</taxon>
        <taxon>Dikarya</taxon>
        <taxon>Basidiomycota</taxon>
        <taxon>Agaricomycotina</taxon>
        <taxon>Agaricomycetes</taxon>
        <taxon>Agaricomycetidae</taxon>
        <taxon>Agaricales</taxon>
        <taxon>Marasmiineae</taxon>
        <taxon>Omphalotaceae</taxon>
        <taxon>Gymnopus</taxon>
    </lineage>
</organism>
<dbReference type="Proteomes" id="UP000799118">
    <property type="component" value="Unassembled WGS sequence"/>
</dbReference>
<dbReference type="PANTHER" id="PTHR46237:SF1">
    <property type="entry name" value="CYTOCHROME B5 REDUCTASE 4"/>
    <property type="match status" value="1"/>
</dbReference>
<dbReference type="SMART" id="SM01117">
    <property type="entry name" value="Cyt-b5"/>
    <property type="match status" value="1"/>
</dbReference>
<gene>
    <name evidence="7" type="ORF">BT96DRAFT_1015872</name>
</gene>
<evidence type="ECO:0000313" key="8">
    <source>
        <dbReference type="Proteomes" id="UP000799118"/>
    </source>
</evidence>
<protein>
    <submittedName>
        <fullName evidence="7">Cytochrome b5</fullName>
    </submittedName>
</protein>
<dbReference type="Pfam" id="PF00173">
    <property type="entry name" value="Cyt-b5"/>
    <property type="match status" value="1"/>
</dbReference>
<dbReference type="PROSITE" id="PS50255">
    <property type="entry name" value="CYTOCHROME_B5_2"/>
    <property type="match status" value="1"/>
</dbReference>
<feature type="compositionally biased region" description="Acidic residues" evidence="5">
    <location>
        <begin position="32"/>
        <end position="49"/>
    </location>
</feature>
<sequence>MSFLRNWFPTPSAVPSISTSPPALVQVSPPPAEDDQDDDGSDTEKETDDNPPAFPSLNSAQRMQVQEPSTSIPKILTDSQLMPPPPAPNLINRTIGVPTSGRGGLAVPPTTTKAPVKPSKKREKVALAPGHSPLDWAALKSSGQDLRGVDSLMRIPPSVLKQHKTRDDAWSAFNGKVYNITAYLPFHPGGEKELMRVAGRDGTKLFASTHAWVNVEFMLDSCLVGFLVSEPSSS</sequence>
<keyword evidence="2 4" id="KW-0479">Metal-binding</keyword>
<feature type="region of interest" description="Disordered" evidence="5">
    <location>
        <begin position="100"/>
        <end position="120"/>
    </location>
</feature>
<dbReference type="FunFam" id="3.10.120.10:FF:000001">
    <property type="entry name" value="Cytochrome b5 reductase 4"/>
    <property type="match status" value="1"/>
</dbReference>
<dbReference type="InterPro" id="IPR036400">
    <property type="entry name" value="Cyt_B5-like_heme/steroid_sf"/>
</dbReference>
<dbReference type="GO" id="GO:0020037">
    <property type="term" value="F:heme binding"/>
    <property type="evidence" value="ECO:0007669"/>
    <property type="project" value="UniProtKB-UniRule"/>
</dbReference>
<name>A0A6A4I5N2_9AGAR</name>
<keyword evidence="3 4" id="KW-0408">Iron</keyword>
<dbReference type="GO" id="GO:0046872">
    <property type="term" value="F:metal ion binding"/>
    <property type="evidence" value="ECO:0007669"/>
    <property type="project" value="UniProtKB-UniRule"/>
</dbReference>
<feature type="compositionally biased region" description="Polar residues" evidence="5">
    <location>
        <begin position="56"/>
        <end position="71"/>
    </location>
</feature>
<dbReference type="PROSITE" id="PS00191">
    <property type="entry name" value="CYTOCHROME_B5_1"/>
    <property type="match status" value="1"/>
</dbReference>
<feature type="region of interest" description="Disordered" evidence="5">
    <location>
        <begin position="1"/>
        <end position="71"/>
    </location>
</feature>
<evidence type="ECO:0000256" key="1">
    <source>
        <dbReference type="ARBA" id="ARBA00022617"/>
    </source>
</evidence>
<dbReference type="GO" id="GO:0004128">
    <property type="term" value="F:cytochrome-b5 reductase activity, acting on NAD(P)H"/>
    <property type="evidence" value="ECO:0007669"/>
    <property type="project" value="TreeGrafter"/>
</dbReference>
<keyword evidence="1 4" id="KW-0349">Heme</keyword>
<evidence type="ECO:0000256" key="3">
    <source>
        <dbReference type="ARBA" id="ARBA00023004"/>
    </source>
</evidence>
<comment type="similarity">
    <text evidence="4">Belongs to the cytochrome b5 family.</text>
</comment>
<dbReference type="EMBL" id="ML769411">
    <property type="protein sequence ID" value="KAE9405223.1"/>
    <property type="molecule type" value="Genomic_DNA"/>
</dbReference>
<feature type="domain" description="Cytochrome b5 heme-binding" evidence="6">
    <location>
        <begin position="152"/>
        <end position="228"/>
    </location>
</feature>
<evidence type="ECO:0000256" key="5">
    <source>
        <dbReference type="SAM" id="MobiDB-lite"/>
    </source>
</evidence>
<dbReference type="OrthoDB" id="432299at2759"/>
<dbReference type="SUPFAM" id="SSF55856">
    <property type="entry name" value="Cytochrome b5-like heme/steroid binding domain"/>
    <property type="match status" value="1"/>
</dbReference>
<keyword evidence="8" id="KW-1185">Reference proteome</keyword>
<dbReference type="InterPro" id="IPR001199">
    <property type="entry name" value="Cyt_B5-like_heme/steroid-bd"/>
</dbReference>
<dbReference type="GO" id="GO:0005737">
    <property type="term" value="C:cytoplasm"/>
    <property type="evidence" value="ECO:0007669"/>
    <property type="project" value="TreeGrafter"/>
</dbReference>
<dbReference type="PANTHER" id="PTHR46237">
    <property type="entry name" value="CYTOCHROME B5 REDUCTASE 4 FAMILY MEMBER"/>
    <property type="match status" value="1"/>
</dbReference>